<accession>A0AC35U4I3</accession>
<protein>
    <submittedName>
        <fullName evidence="2">Ras-related protein Rab-28</fullName>
    </submittedName>
</protein>
<evidence type="ECO:0000313" key="1">
    <source>
        <dbReference type="Proteomes" id="UP000095286"/>
    </source>
</evidence>
<organism evidence="1 2">
    <name type="scientific">Rhabditophanes sp. KR3021</name>
    <dbReference type="NCBI Taxonomy" id="114890"/>
    <lineage>
        <taxon>Eukaryota</taxon>
        <taxon>Metazoa</taxon>
        <taxon>Ecdysozoa</taxon>
        <taxon>Nematoda</taxon>
        <taxon>Chromadorea</taxon>
        <taxon>Rhabditida</taxon>
        <taxon>Tylenchina</taxon>
        <taxon>Panagrolaimomorpha</taxon>
        <taxon>Strongyloidoidea</taxon>
        <taxon>Alloionematidae</taxon>
        <taxon>Rhabditophanes</taxon>
    </lineage>
</organism>
<name>A0AC35U4I3_9BILA</name>
<reference evidence="2" key="1">
    <citation type="submission" date="2016-11" db="UniProtKB">
        <authorList>
            <consortium name="WormBaseParasite"/>
        </authorList>
    </citation>
    <scope>IDENTIFICATION</scope>
    <source>
        <strain evidence="2">KR3021</strain>
    </source>
</reference>
<dbReference type="Proteomes" id="UP000095286">
    <property type="component" value="Unplaced"/>
</dbReference>
<sequence>MMMSNEMKALTENYENAVNFDSDSEDEQEKLKDNILKVVVMGDTGCGKTSICTQLVKNTFTRKYVQTIGVDFYNKRLNMPNNTEIVLHVWDVGGQSVATTMLNNYLFNANAVIFVYDVTSSQSFENIVDWIQVTKKITNSQDNKIRMILVGNKTDLEHRRAVRVEKHSKLADSYAMSSHYVSAKTGDSVGLVFRQTVADIINITLTKNDLESDITVINAPVATPTDAELREVANSTQQPSSNTSAACSIQ</sequence>
<evidence type="ECO:0000313" key="2">
    <source>
        <dbReference type="WBParaSite" id="RSKR_0000758900.1"/>
    </source>
</evidence>
<dbReference type="WBParaSite" id="RSKR_0000758900.1">
    <property type="protein sequence ID" value="RSKR_0000758900.1"/>
    <property type="gene ID" value="RSKR_0000758900"/>
</dbReference>
<proteinExistence type="predicted"/>